<keyword evidence="6 8" id="KW-1133">Transmembrane helix</keyword>
<keyword evidence="5 8" id="KW-0812">Transmembrane</keyword>
<keyword evidence="3" id="KW-0813">Transport</keyword>
<feature type="transmembrane region" description="Helical" evidence="8">
    <location>
        <begin position="219"/>
        <end position="242"/>
    </location>
</feature>
<accession>A0ABX7FW85</accession>
<evidence type="ECO:0000313" key="10">
    <source>
        <dbReference type="Proteomes" id="UP000596248"/>
    </source>
</evidence>
<name>A0ABX7FW85_BRECH</name>
<evidence type="ECO:0000256" key="7">
    <source>
        <dbReference type="ARBA" id="ARBA00023136"/>
    </source>
</evidence>
<comment type="subcellular location">
    <subcellularLocation>
        <location evidence="1">Membrane</location>
        <topology evidence="1">Multi-pass membrane protein</topology>
    </subcellularLocation>
</comment>
<feature type="transmembrane region" description="Helical" evidence="8">
    <location>
        <begin position="308"/>
        <end position="327"/>
    </location>
</feature>
<feature type="transmembrane region" description="Helical" evidence="8">
    <location>
        <begin position="265"/>
        <end position="287"/>
    </location>
</feature>
<reference evidence="9 10" key="1">
    <citation type="submission" date="2021-01" db="EMBL/GenBank/DDBJ databases">
        <title>Identification of strong promoters based on the transcriptome of Brevibacillus choshinensis.</title>
        <authorList>
            <person name="Yao D."/>
            <person name="Zhang K."/>
            <person name="Wu J."/>
        </authorList>
    </citation>
    <scope>NUCLEOTIDE SEQUENCE [LARGE SCALE GENOMIC DNA]</scope>
    <source>
        <strain evidence="9 10">HPD31-SP3</strain>
    </source>
</reference>
<feature type="transmembrane region" description="Helical" evidence="8">
    <location>
        <begin position="12"/>
        <end position="32"/>
    </location>
</feature>
<feature type="transmembrane region" description="Helical" evidence="8">
    <location>
        <begin position="44"/>
        <end position="63"/>
    </location>
</feature>
<feature type="transmembrane region" description="Helical" evidence="8">
    <location>
        <begin position="186"/>
        <end position="207"/>
    </location>
</feature>
<dbReference type="Pfam" id="PF03845">
    <property type="entry name" value="Spore_permease"/>
    <property type="match status" value="1"/>
</dbReference>
<dbReference type="RefSeq" id="WP_203357068.1">
    <property type="nucleotide sequence ID" value="NZ_CP069127.1"/>
</dbReference>
<keyword evidence="7 8" id="KW-0472">Membrane</keyword>
<dbReference type="NCBIfam" id="TIGR00912">
    <property type="entry name" value="2A0309"/>
    <property type="match status" value="1"/>
</dbReference>
<dbReference type="PANTHER" id="PTHR34975">
    <property type="entry name" value="SPORE GERMINATION PROTEIN A2"/>
    <property type="match status" value="1"/>
</dbReference>
<feature type="transmembrane region" description="Helical" evidence="8">
    <location>
        <begin position="84"/>
        <end position="109"/>
    </location>
</feature>
<evidence type="ECO:0000256" key="1">
    <source>
        <dbReference type="ARBA" id="ARBA00004141"/>
    </source>
</evidence>
<evidence type="ECO:0000256" key="5">
    <source>
        <dbReference type="ARBA" id="ARBA00022692"/>
    </source>
</evidence>
<feature type="transmembrane region" description="Helical" evidence="8">
    <location>
        <begin position="144"/>
        <end position="166"/>
    </location>
</feature>
<dbReference type="EMBL" id="CP069127">
    <property type="protein sequence ID" value="QRG70094.1"/>
    <property type="molecule type" value="Genomic_DNA"/>
</dbReference>
<dbReference type="Gene3D" id="1.20.1740.10">
    <property type="entry name" value="Amino acid/polyamine transporter I"/>
    <property type="match status" value="1"/>
</dbReference>
<comment type="similarity">
    <text evidence="2">Belongs to the amino acid-polyamine-organocation (APC) superfamily. Spore germination protein (SGP) (TC 2.A.3.9) family.</text>
</comment>
<feature type="transmembrane region" description="Helical" evidence="8">
    <location>
        <begin position="115"/>
        <end position="137"/>
    </location>
</feature>
<proteinExistence type="inferred from homology"/>
<keyword evidence="10" id="KW-1185">Reference proteome</keyword>
<feature type="transmembrane region" description="Helical" evidence="8">
    <location>
        <begin position="339"/>
        <end position="357"/>
    </location>
</feature>
<evidence type="ECO:0000256" key="4">
    <source>
        <dbReference type="ARBA" id="ARBA00022544"/>
    </source>
</evidence>
<keyword evidence="4" id="KW-0309">Germination</keyword>
<protein>
    <submittedName>
        <fullName evidence="9">GerAB/ArcD/ProY family transporter</fullName>
    </submittedName>
</protein>
<gene>
    <name evidence="9" type="ORF">JNE38_13820</name>
</gene>
<evidence type="ECO:0000313" key="9">
    <source>
        <dbReference type="EMBL" id="QRG70094.1"/>
    </source>
</evidence>
<dbReference type="Proteomes" id="UP000596248">
    <property type="component" value="Chromosome"/>
</dbReference>
<organism evidence="9 10">
    <name type="scientific">Brevibacillus choshinensis</name>
    <dbReference type="NCBI Taxonomy" id="54911"/>
    <lineage>
        <taxon>Bacteria</taxon>
        <taxon>Bacillati</taxon>
        <taxon>Bacillota</taxon>
        <taxon>Bacilli</taxon>
        <taxon>Bacillales</taxon>
        <taxon>Paenibacillaceae</taxon>
        <taxon>Brevibacillus</taxon>
    </lineage>
</organism>
<evidence type="ECO:0000256" key="3">
    <source>
        <dbReference type="ARBA" id="ARBA00022448"/>
    </source>
</evidence>
<evidence type="ECO:0000256" key="2">
    <source>
        <dbReference type="ARBA" id="ARBA00007998"/>
    </source>
</evidence>
<evidence type="ECO:0000256" key="6">
    <source>
        <dbReference type="ARBA" id="ARBA00022989"/>
    </source>
</evidence>
<dbReference type="PANTHER" id="PTHR34975:SF2">
    <property type="entry name" value="SPORE GERMINATION PROTEIN A2"/>
    <property type="match status" value="1"/>
</dbReference>
<dbReference type="InterPro" id="IPR004761">
    <property type="entry name" value="Spore_GerAB"/>
</dbReference>
<evidence type="ECO:0000256" key="8">
    <source>
        <dbReference type="SAM" id="Phobius"/>
    </source>
</evidence>
<sequence length="371" mass="42557">MSTVMQERYVVTPFFVFFLVHANMVGVGILGFQRSLIHPAGYDAWISLIATGLSTHIVMWMMYSMLGNGAIDLLQLHESCFGKWVGRMMSLLVLLYVFVAGFIIFRSYVEVVKLIIFPLMNTWSIGLVVLLLVYYVVSGGFRTVTGICFFGVTVPLLLILPLFAFPFEFIQPNNLLPVFSHSVKELYLSAKSGIFNFAGFELLFFYYPFIKNPGQSRKWAHAALLFTTVLYLALTLITFMFFTEGELEKIIWPTLTMVKIIEIPLIQRIEFIVVSLWLFVVLPNICLNVWAITRAMKQMFALNQRKTLLFVLLAILLTSLGLDSRTGLMELTSMYGETAMYFLYGYIPFLFFAYHLWGKRRGSRTPLEHNQ</sequence>